<dbReference type="PANTHER" id="PTHR42305">
    <property type="entry name" value="MEMBRANE PROTEIN RV1733C-RELATED"/>
    <property type="match status" value="1"/>
</dbReference>
<dbReference type="STRING" id="553510.B1H19_08505"/>
<dbReference type="InterPro" id="IPR039708">
    <property type="entry name" value="MT1774/Rv1733c-like"/>
</dbReference>
<evidence type="ECO:0000313" key="1">
    <source>
        <dbReference type="EMBL" id="ARF54230.1"/>
    </source>
</evidence>
<proteinExistence type="predicted"/>
<dbReference type="PANTHER" id="PTHR42305:SF1">
    <property type="entry name" value="MEMBRANE PROTEIN RV1733C-RELATED"/>
    <property type="match status" value="1"/>
</dbReference>
<dbReference type="RefSeq" id="WP_083104012.1">
    <property type="nucleotide sequence ID" value="NZ_CP020569.1"/>
</dbReference>
<sequence length="200" mass="22189">MRAITGLWRWRRNPLRRPTDLLESWLALAAALLIAVGATTAGRLTGQAADEALQAAVRTQHQQRHLVWATVDRLASRAPLDPDPETSSQRDAHRRVIARWTALDHSEHLGQISTLRPVDPGDRLRIWTDGHGRVVPRPMDASTARTHAVLAGLAGAAAVGGLVEGGRRLILRQLMVRRFRRWDRAWERAGQDWGRADAGG</sequence>
<protein>
    <submittedName>
        <fullName evidence="1">Uncharacterized protein</fullName>
    </submittedName>
</protein>
<name>A0A1V0TN37_9ACTN</name>
<dbReference type="Proteomes" id="UP000192726">
    <property type="component" value="Chromosome"/>
</dbReference>
<dbReference type="EMBL" id="CP020569">
    <property type="protein sequence ID" value="ARF54230.1"/>
    <property type="molecule type" value="Genomic_DNA"/>
</dbReference>
<gene>
    <name evidence="1" type="ORF">B1H19_08505</name>
</gene>
<keyword evidence="2" id="KW-1185">Reference proteome</keyword>
<dbReference type="OrthoDB" id="4325432at2"/>
<dbReference type="AlphaFoldDB" id="A0A1V0TN37"/>
<reference evidence="1 2" key="1">
    <citation type="submission" date="2017-04" db="EMBL/GenBank/DDBJ databases">
        <title>Complete Genome Sequence of Streptomyces gilvosporeus F607, a Capable Producer of Natamycin.</title>
        <authorList>
            <person name="Zong G."/>
            <person name="Zhong C."/>
            <person name="Fu J."/>
            <person name="Qin R."/>
            <person name="Cao G."/>
        </authorList>
    </citation>
    <scope>NUCLEOTIDE SEQUENCE [LARGE SCALE GENOMIC DNA]</scope>
    <source>
        <strain evidence="1 2">F607</strain>
    </source>
</reference>
<dbReference type="KEGG" id="sgv:B1H19_08505"/>
<organism evidence="1 2">
    <name type="scientific">Streptomyces gilvosporeus</name>
    <dbReference type="NCBI Taxonomy" id="553510"/>
    <lineage>
        <taxon>Bacteria</taxon>
        <taxon>Bacillati</taxon>
        <taxon>Actinomycetota</taxon>
        <taxon>Actinomycetes</taxon>
        <taxon>Kitasatosporales</taxon>
        <taxon>Streptomycetaceae</taxon>
        <taxon>Streptomyces</taxon>
    </lineage>
</organism>
<accession>A0A1V0TN37</accession>
<evidence type="ECO:0000313" key="2">
    <source>
        <dbReference type="Proteomes" id="UP000192726"/>
    </source>
</evidence>